<keyword evidence="3" id="KW-0597">Phosphoprotein</keyword>
<gene>
    <name evidence="6" type="ORF">WA026_000341</name>
</gene>
<dbReference type="EMBL" id="JARQZJ010000121">
    <property type="protein sequence ID" value="KAK9888065.1"/>
    <property type="molecule type" value="Genomic_DNA"/>
</dbReference>
<dbReference type="GO" id="GO:0032040">
    <property type="term" value="C:small-subunit processome"/>
    <property type="evidence" value="ECO:0007669"/>
    <property type="project" value="InterPro"/>
</dbReference>
<keyword evidence="4" id="KW-0539">Nucleus</keyword>
<dbReference type="Proteomes" id="UP001431783">
    <property type="component" value="Unassembled WGS sequence"/>
</dbReference>
<protein>
    <recommendedName>
        <fullName evidence="8">U3 small nucleolar RNA-associated protein 14 homolog A</fullName>
    </recommendedName>
</protein>
<evidence type="ECO:0008006" key="8">
    <source>
        <dbReference type="Google" id="ProtNLM"/>
    </source>
</evidence>
<name>A0AAW1V7V2_9CUCU</name>
<dbReference type="AlphaFoldDB" id="A0AAW1V7V2"/>
<comment type="subcellular location">
    <subcellularLocation>
        <location evidence="1">Nucleus</location>
        <location evidence="1">Nucleolus</location>
    </subcellularLocation>
</comment>
<comment type="similarity">
    <text evidence="2">Belongs to the UTP14 family.</text>
</comment>
<evidence type="ECO:0000256" key="1">
    <source>
        <dbReference type="ARBA" id="ARBA00004604"/>
    </source>
</evidence>
<evidence type="ECO:0000256" key="2">
    <source>
        <dbReference type="ARBA" id="ARBA00007774"/>
    </source>
</evidence>
<comment type="caution">
    <text evidence="6">The sequence shown here is derived from an EMBL/GenBank/DDBJ whole genome shotgun (WGS) entry which is preliminary data.</text>
</comment>
<evidence type="ECO:0000256" key="4">
    <source>
        <dbReference type="ARBA" id="ARBA00023242"/>
    </source>
</evidence>
<evidence type="ECO:0000313" key="6">
    <source>
        <dbReference type="EMBL" id="KAK9888065.1"/>
    </source>
</evidence>
<sequence length="729" mass="84309">MAIQEDESIYSDEEVDEKKHQQLVDKVLSLNKAQQLKKASRTEPTLKISEFDLVKSVSGKKGSIYLDDLTKSLSKKKNVNIEHKQILNSIHSTLPKPLEKPTADRIQRTVAYEKARLELDRWEPIVTSNRVSTNLSFPLKTEKFKDKEDITSKWRLKTAFDIEFEKNNPQAVEEIHVDIEKEKFTLSKKEILKERQNAAKLRALQSYEEAKARRNKKIKSKRYHRVQRKSIIKQQLKEFELLQKTNPEEALKRLEEIEKVRAHERFSLRHKSTGKWAKNKQIRAKYDKESRQELAQQLALSKELTQKINDGTDSEDDFPLPEEVTTNSSDKDNLFHNLKVDDKVKNFVANYSKYWLNKNEEKIVTPNNIPATCEGSSTYIGETPVVNEDTEKSSKDEALMKSDNCEVISVQDTNDSKIKVNKKKKTKPVRKSTGTSDWDIEVMENDNIDAVFDQLEKKMGNKVEKKLKNLKGNLGTKPKKQKRPAVDKEEKSLLTLPIQKKRPKIDEPLSESLNRIDENEEEGNELTMLSSILQKKNTEIKKVNNDQNDIKIKVTHLNSEIPNHTTIIDEENKSSIEDYIAEAFEDCEKLQAEFDKEKLDEIEKHKPKDVNLNLPGWGSWGGTGIIPNKRKQRRFIIKAPKHIPRKDDNKGFLIINEDASSKVKKHMVNELPFPFRRVKDFEASIRAPIGQTFVPETVFRKFTKPSVHTKLGTIIEPMDKDVLLNKTNS</sequence>
<evidence type="ECO:0000313" key="7">
    <source>
        <dbReference type="Proteomes" id="UP001431783"/>
    </source>
</evidence>
<reference evidence="6 7" key="1">
    <citation type="submission" date="2023-03" db="EMBL/GenBank/DDBJ databases">
        <title>Genome insight into feeding habits of ladybird beetles.</title>
        <authorList>
            <person name="Li H.-S."/>
            <person name="Huang Y.-H."/>
            <person name="Pang H."/>
        </authorList>
    </citation>
    <scope>NUCLEOTIDE SEQUENCE [LARGE SCALE GENOMIC DNA]</scope>
    <source>
        <strain evidence="6">SYSU_2023b</strain>
        <tissue evidence="6">Whole body</tissue>
    </source>
</reference>
<evidence type="ECO:0000256" key="3">
    <source>
        <dbReference type="ARBA" id="ARBA00022553"/>
    </source>
</evidence>
<dbReference type="PANTHER" id="PTHR14150">
    <property type="entry name" value="U3 SMALL NUCLEOLAR RNA-ASSOCIATED PROTEIN 14"/>
    <property type="match status" value="1"/>
</dbReference>
<proteinExistence type="inferred from homology"/>
<organism evidence="6 7">
    <name type="scientific">Henosepilachna vigintioctopunctata</name>
    <dbReference type="NCBI Taxonomy" id="420089"/>
    <lineage>
        <taxon>Eukaryota</taxon>
        <taxon>Metazoa</taxon>
        <taxon>Ecdysozoa</taxon>
        <taxon>Arthropoda</taxon>
        <taxon>Hexapoda</taxon>
        <taxon>Insecta</taxon>
        <taxon>Pterygota</taxon>
        <taxon>Neoptera</taxon>
        <taxon>Endopterygota</taxon>
        <taxon>Coleoptera</taxon>
        <taxon>Polyphaga</taxon>
        <taxon>Cucujiformia</taxon>
        <taxon>Coccinelloidea</taxon>
        <taxon>Coccinellidae</taxon>
        <taxon>Epilachninae</taxon>
        <taxon>Epilachnini</taxon>
        <taxon>Henosepilachna</taxon>
    </lineage>
</organism>
<accession>A0AAW1V7V2</accession>
<dbReference type="Pfam" id="PF04615">
    <property type="entry name" value="Utp14"/>
    <property type="match status" value="1"/>
</dbReference>
<feature type="region of interest" description="Disordered" evidence="5">
    <location>
        <begin position="309"/>
        <end position="329"/>
    </location>
</feature>
<dbReference type="PANTHER" id="PTHR14150:SF12">
    <property type="entry name" value="U3 SMALL NUCLEOLAR RNA-ASSOCIATED PROTEIN 14 HOMOLOG A"/>
    <property type="match status" value="1"/>
</dbReference>
<evidence type="ECO:0000256" key="5">
    <source>
        <dbReference type="SAM" id="MobiDB-lite"/>
    </source>
</evidence>
<keyword evidence="7" id="KW-1185">Reference proteome</keyword>
<dbReference type="InterPro" id="IPR006709">
    <property type="entry name" value="SSU_processome_Utp14"/>
</dbReference>
<feature type="region of interest" description="Disordered" evidence="5">
    <location>
        <begin position="470"/>
        <end position="499"/>
    </location>
</feature>
<dbReference type="GO" id="GO:0006364">
    <property type="term" value="P:rRNA processing"/>
    <property type="evidence" value="ECO:0007669"/>
    <property type="project" value="InterPro"/>
</dbReference>